<evidence type="ECO:0008006" key="3">
    <source>
        <dbReference type="Google" id="ProtNLM"/>
    </source>
</evidence>
<proteinExistence type="predicted"/>
<accession>A0A1L3Z5Q2</accession>
<dbReference type="EMBL" id="CP018228">
    <property type="protein sequence ID" value="API50985.1"/>
    <property type="molecule type" value="Genomic_DNA"/>
</dbReference>
<dbReference type="GO" id="GO:0003677">
    <property type="term" value="F:DNA binding"/>
    <property type="evidence" value="ECO:0007669"/>
    <property type="project" value="InterPro"/>
</dbReference>
<sequence>MTATSYYSQERFRVWSYDVAIAELAQVTAAIPSEYRWVVEFMSITGRTSAEACSLSVDRVIESDALKSEQPLVTALSPAEEAFLVRYVTEMRLPLLRYGASRLDKTPSEMFLDSARQPITAQTLNKSFRQVGRQLGLSMLTTPDSVRSLWLRRQIAAWTSAIVHQVSAGHCVRMLSDAPGNANQLMPGEHLAHGSGHCEPCAWNLPHASQLLRSVY</sequence>
<dbReference type="AlphaFoldDB" id="A0A1L3Z5Q2"/>
<name>A0A1L3Z5Q2_RHILE</name>
<protein>
    <recommendedName>
        <fullName evidence="3">Integrase</fullName>
    </recommendedName>
</protein>
<dbReference type="InterPro" id="IPR011010">
    <property type="entry name" value="DNA_brk_join_enz"/>
</dbReference>
<dbReference type="SUPFAM" id="SSF56349">
    <property type="entry name" value="DNA breaking-rejoining enzymes"/>
    <property type="match status" value="1"/>
</dbReference>
<evidence type="ECO:0000313" key="2">
    <source>
        <dbReference type="Proteomes" id="UP000183050"/>
    </source>
</evidence>
<reference evidence="1 2" key="1">
    <citation type="submission" date="2016-11" db="EMBL/GenBank/DDBJ databases">
        <title>Rhizobium leguminosarum bv. viciae strain Vaf12 isolated from Vavilovia formosa root nodules from Russia, Dagestan.</title>
        <authorList>
            <person name="Kimeklis A."/>
        </authorList>
    </citation>
    <scope>NUCLEOTIDE SEQUENCE [LARGE SCALE GENOMIC DNA]</scope>
    <source>
        <strain evidence="1 2">Vaf-108</strain>
    </source>
</reference>
<dbReference type="Proteomes" id="UP000183050">
    <property type="component" value="Chromosome"/>
</dbReference>
<organism evidence="1 2">
    <name type="scientific">Rhizobium leguminosarum</name>
    <dbReference type="NCBI Taxonomy" id="384"/>
    <lineage>
        <taxon>Bacteria</taxon>
        <taxon>Pseudomonadati</taxon>
        <taxon>Pseudomonadota</taxon>
        <taxon>Alphaproteobacteria</taxon>
        <taxon>Hyphomicrobiales</taxon>
        <taxon>Rhizobiaceae</taxon>
        <taxon>Rhizobium/Agrobacterium group</taxon>
        <taxon>Rhizobium</taxon>
    </lineage>
</organism>
<evidence type="ECO:0000313" key="1">
    <source>
        <dbReference type="EMBL" id="API50985.1"/>
    </source>
</evidence>
<gene>
    <name evidence="1" type="ORF">BMW22_04405</name>
</gene>